<evidence type="ECO:0000259" key="8">
    <source>
        <dbReference type="PROSITE" id="PS01033"/>
    </source>
</evidence>
<dbReference type="SUPFAM" id="SSF46458">
    <property type="entry name" value="Globin-like"/>
    <property type="match status" value="1"/>
</dbReference>
<dbReference type="InterPro" id="IPR044399">
    <property type="entry name" value="Mb-like_M"/>
</dbReference>
<dbReference type="GO" id="GO:0019825">
    <property type="term" value="F:oxygen binding"/>
    <property type="evidence" value="ECO:0007669"/>
    <property type="project" value="InterPro"/>
</dbReference>
<dbReference type="Gene3D" id="1.10.490.10">
    <property type="entry name" value="Globins"/>
    <property type="match status" value="1"/>
</dbReference>
<dbReference type="EMBL" id="KZ351245">
    <property type="protein sequence ID" value="PIO63134.1"/>
    <property type="molecule type" value="Genomic_DNA"/>
</dbReference>
<dbReference type="Pfam" id="PF00042">
    <property type="entry name" value="Globin"/>
    <property type="match status" value="1"/>
</dbReference>
<dbReference type="OrthoDB" id="5820458at2759"/>
<evidence type="ECO:0000256" key="7">
    <source>
        <dbReference type="RuleBase" id="RU000356"/>
    </source>
</evidence>
<dbReference type="GO" id="GO:0005506">
    <property type="term" value="F:iron ion binding"/>
    <property type="evidence" value="ECO:0007669"/>
    <property type="project" value="InterPro"/>
</dbReference>
<evidence type="ECO:0000256" key="3">
    <source>
        <dbReference type="ARBA" id="ARBA00022621"/>
    </source>
</evidence>
<keyword evidence="1 7" id="KW-0813">Transport</keyword>
<dbReference type="InterPro" id="IPR009050">
    <property type="entry name" value="Globin-like_sf"/>
</dbReference>
<dbReference type="InterPro" id="IPR012292">
    <property type="entry name" value="Globin/Proto"/>
</dbReference>
<proteinExistence type="inferred from homology"/>
<evidence type="ECO:0000313" key="10">
    <source>
        <dbReference type="Proteomes" id="UP000230423"/>
    </source>
</evidence>
<sequence>MADVKKACLESMKVIPLGKTPAETQHGTDFYKYLFGHHPDLRKYFKGAENFTPDDVQKSERFAKQGTALVMSVHIFANLYDNDMVFRGFCRDLMNRHVERKIDPALWKGFWPIWIAFLESKGASLSGDQKAAWEKLGTTFNEECQSHLAKLGLPHA</sequence>
<comment type="similarity">
    <text evidence="7">Belongs to the globin family.</text>
</comment>
<evidence type="ECO:0000313" key="9">
    <source>
        <dbReference type="EMBL" id="PIO63134.1"/>
    </source>
</evidence>
<dbReference type="CDD" id="cd01040">
    <property type="entry name" value="Mb-like"/>
    <property type="match status" value="1"/>
</dbReference>
<accession>A0A2G9TYT8</accession>
<keyword evidence="2 7" id="KW-0349">Heme</keyword>
<keyword evidence="10" id="KW-1185">Reference proteome</keyword>
<dbReference type="InterPro" id="IPR000971">
    <property type="entry name" value="Globin"/>
</dbReference>
<protein>
    <submittedName>
        <fullName evidence="9">Globin</fullName>
    </submittedName>
</protein>
<feature type="binding site" description="proximal binding residue" evidence="6">
    <location>
        <position position="97"/>
    </location>
    <ligand>
        <name>heme</name>
        <dbReference type="ChEBI" id="CHEBI:30413"/>
    </ligand>
    <ligandPart>
        <name>Fe</name>
        <dbReference type="ChEBI" id="CHEBI:18248"/>
    </ligandPart>
</feature>
<evidence type="ECO:0000256" key="5">
    <source>
        <dbReference type="ARBA" id="ARBA00023004"/>
    </source>
</evidence>
<dbReference type="PIRSF" id="PIRSF002026">
    <property type="entry name" value="Nematode_globin"/>
    <property type="match status" value="1"/>
</dbReference>
<evidence type="ECO:0000256" key="6">
    <source>
        <dbReference type="PIRSR" id="PIRSR002026-1"/>
    </source>
</evidence>
<keyword evidence="5 6" id="KW-0408">Iron</keyword>
<dbReference type="InterPro" id="IPR012085">
    <property type="entry name" value="Globin_nematode"/>
</dbReference>
<name>A0A2G9TYT8_TELCI</name>
<organism evidence="9 10">
    <name type="scientific">Teladorsagia circumcincta</name>
    <name type="common">Brown stomach worm</name>
    <name type="synonym">Ostertagia circumcincta</name>
    <dbReference type="NCBI Taxonomy" id="45464"/>
    <lineage>
        <taxon>Eukaryota</taxon>
        <taxon>Metazoa</taxon>
        <taxon>Ecdysozoa</taxon>
        <taxon>Nematoda</taxon>
        <taxon>Chromadorea</taxon>
        <taxon>Rhabditida</taxon>
        <taxon>Rhabditina</taxon>
        <taxon>Rhabditomorpha</taxon>
        <taxon>Strongyloidea</taxon>
        <taxon>Trichostrongylidae</taxon>
        <taxon>Teladorsagia</taxon>
    </lineage>
</organism>
<feature type="domain" description="Globin" evidence="8">
    <location>
        <begin position="1"/>
        <end position="149"/>
    </location>
</feature>
<evidence type="ECO:0000256" key="1">
    <source>
        <dbReference type="ARBA" id="ARBA00022448"/>
    </source>
</evidence>
<gene>
    <name evidence="9" type="ORF">TELCIR_15280</name>
</gene>
<evidence type="ECO:0000256" key="4">
    <source>
        <dbReference type="ARBA" id="ARBA00022723"/>
    </source>
</evidence>
<keyword evidence="4 6" id="KW-0479">Metal-binding</keyword>
<evidence type="ECO:0000256" key="2">
    <source>
        <dbReference type="ARBA" id="ARBA00022617"/>
    </source>
</evidence>
<dbReference type="PROSITE" id="PS01033">
    <property type="entry name" value="GLOBIN"/>
    <property type="match status" value="1"/>
</dbReference>
<dbReference type="GO" id="GO:0005344">
    <property type="term" value="F:oxygen carrier activity"/>
    <property type="evidence" value="ECO:0007669"/>
    <property type="project" value="UniProtKB-KW"/>
</dbReference>
<dbReference type="Proteomes" id="UP000230423">
    <property type="component" value="Unassembled WGS sequence"/>
</dbReference>
<dbReference type="GO" id="GO:0020037">
    <property type="term" value="F:heme binding"/>
    <property type="evidence" value="ECO:0007669"/>
    <property type="project" value="InterPro"/>
</dbReference>
<reference evidence="9 10" key="1">
    <citation type="submission" date="2015-09" db="EMBL/GenBank/DDBJ databases">
        <title>Draft genome of the parasitic nematode Teladorsagia circumcincta isolate WARC Sus (inbred).</title>
        <authorList>
            <person name="Mitreva M."/>
        </authorList>
    </citation>
    <scope>NUCLEOTIDE SEQUENCE [LARGE SCALE GENOMIC DNA]</scope>
    <source>
        <strain evidence="9 10">S</strain>
    </source>
</reference>
<dbReference type="AlphaFoldDB" id="A0A2G9TYT8"/>
<keyword evidence="3 7" id="KW-0561">Oxygen transport</keyword>